<accession>A0A915L4F5</accession>
<dbReference type="Proteomes" id="UP000887565">
    <property type="component" value="Unplaced"/>
</dbReference>
<evidence type="ECO:0000259" key="1">
    <source>
        <dbReference type="Pfam" id="PF01612"/>
    </source>
</evidence>
<reference evidence="3" key="1">
    <citation type="submission" date="2022-11" db="UniProtKB">
        <authorList>
            <consortium name="WormBaseParasite"/>
        </authorList>
    </citation>
    <scope>IDENTIFICATION</scope>
</reference>
<dbReference type="Gene3D" id="3.30.420.10">
    <property type="entry name" value="Ribonuclease H-like superfamily/Ribonuclease H"/>
    <property type="match status" value="1"/>
</dbReference>
<dbReference type="AlphaFoldDB" id="A0A915L4F5"/>
<keyword evidence="2" id="KW-1185">Reference proteome</keyword>
<protein>
    <submittedName>
        <fullName evidence="3">3'-5' exonuclease domain-containing protein</fullName>
    </submittedName>
</protein>
<feature type="domain" description="3'-5' exonuclease" evidence="1">
    <location>
        <begin position="27"/>
        <end position="75"/>
    </location>
</feature>
<dbReference type="GO" id="GO:0006139">
    <property type="term" value="P:nucleobase-containing compound metabolic process"/>
    <property type="evidence" value="ECO:0007669"/>
    <property type="project" value="InterPro"/>
</dbReference>
<dbReference type="Pfam" id="PF01612">
    <property type="entry name" value="DNA_pol_A_exo1"/>
    <property type="match status" value="1"/>
</dbReference>
<dbReference type="GO" id="GO:0003676">
    <property type="term" value="F:nucleic acid binding"/>
    <property type="evidence" value="ECO:0007669"/>
    <property type="project" value="InterPro"/>
</dbReference>
<proteinExistence type="predicted"/>
<sequence>MDYVPEMKPDLYKHLIDKMFDFCHAGNSLAATVYYLFGVHLKKGFQGQGLAWAKRPLSSDALMYAALDTIAILMLILA</sequence>
<dbReference type="InterPro" id="IPR002562">
    <property type="entry name" value="3'-5'_exonuclease_dom"/>
</dbReference>
<evidence type="ECO:0000313" key="2">
    <source>
        <dbReference type="Proteomes" id="UP000887565"/>
    </source>
</evidence>
<dbReference type="SUPFAM" id="SSF53098">
    <property type="entry name" value="Ribonuclease H-like"/>
    <property type="match status" value="1"/>
</dbReference>
<dbReference type="InterPro" id="IPR012337">
    <property type="entry name" value="RNaseH-like_sf"/>
</dbReference>
<name>A0A915L4F5_ROMCU</name>
<dbReference type="WBParaSite" id="nRc.2.0.1.t45387-RA">
    <property type="protein sequence ID" value="nRc.2.0.1.t45387-RA"/>
    <property type="gene ID" value="nRc.2.0.1.g45387"/>
</dbReference>
<dbReference type="GO" id="GO:0008408">
    <property type="term" value="F:3'-5' exonuclease activity"/>
    <property type="evidence" value="ECO:0007669"/>
    <property type="project" value="InterPro"/>
</dbReference>
<evidence type="ECO:0000313" key="3">
    <source>
        <dbReference type="WBParaSite" id="nRc.2.0.1.t45387-RA"/>
    </source>
</evidence>
<organism evidence="2 3">
    <name type="scientific">Romanomermis culicivorax</name>
    <name type="common">Nematode worm</name>
    <dbReference type="NCBI Taxonomy" id="13658"/>
    <lineage>
        <taxon>Eukaryota</taxon>
        <taxon>Metazoa</taxon>
        <taxon>Ecdysozoa</taxon>
        <taxon>Nematoda</taxon>
        <taxon>Enoplea</taxon>
        <taxon>Dorylaimia</taxon>
        <taxon>Mermithida</taxon>
        <taxon>Mermithoidea</taxon>
        <taxon>Mermithidae</taxon>
        <taxon>Romanomermis</taxon>
    </lineage>
</organism>
<dbReference type="InterPro" id="IPR036397">
    <property type="entry name" value="RNaseH_sf"/>
</dbReference>